<sequence>MIALLMQIKDEMSKMDDKMENNSRKMVDEMSDNSRKMHEKLDRMNDKMEDNLKKMLDKMADIKKVMKEMRDKMDDNAKKFEDLKTTVDGKLKNIEEVTDDLENTEIVDIPAVVEETLTAAKVKEAVKTESIAILEFQDEHAEELPSDKVITDEATIVKTEELWVADKTMSDKIEDITRPVEHEYVTMQKNAQNLLESAKTNPEI</sequence>
<reference evidence="2" key="2">
    <citation type="submission" date="2024-08" db="UniProtKB">
        <authorList>
            <consortium name="EnsemblMetazoa"/>
        </authorList>
    </citation>
    <scope>IDENTIFICATION</scope>
</reference>
<accession>A0AAR5PYC4</accession>
<evidence type="ECO:0008006" key="4">
    <source>
        <dbReference type="Google" id="ProtNLM"/>
    </source>
</evidence>
<organism evidence="2 3">
    <name type="scientific">Dendroctonus ponderosae</name>
    <name type="common">Mountain pine beetle</name>
    <dbReference type="NCBI Taxonomy" id="77166"/>
    <lineage>
        <taxon>Eukaryota</taxon>
        <taxon>Metazoa</taxon>
        <taxon>Ecdysozoa</taxon>
        <taxon>Arthropoda</taxon>
        <taxon>Hexapoda</taxon>
        <taxon>Insecta</taxon>
        <taxon>Pterygota</taxon>
        <taxon>Neoptera</taxon>
        <taxon>Endopterygota</taxon>
        <taxon>Coleoptera</taxon>
        <taxon>Polyphaga</taxon>
        <taxon>Cucujiformia</taxon>
        <taxon>Curculionidae</taxon>
        <taxon>Scolytinae</taxon>
        <taxon>Dendroctonus</taxon>
    </lineage>
</organism>
<dbReference type="Proteomes" id="UP000019118">
    <property type="component" value="Unassembled WGS sequence"/>
</dbReference>
<proteinExistence type="predicted"/>
<protein>
    <recommendedName>
        <fullName evidence="4">t-SNARE coiled-coil homology domain-containing protein</fullName>
    </recommendedName>
</protein>
<feature type="region of interest" description="Disordered" evidence="1">
    <location>
        <begin position="13"/>
        <end position="50"/>
    </location>
</feature>
<name>A0AAR5PYC4_DENPD</name>
<evidence type="ECO:0000313" key="3">
    <source>
        <dbReference type="Proteomes" id="UP000019118"/>
    </source>
</evidence>
<evidence type="ECO:0000256" key="1">
    <source>
        <dbReference type="SAM" id="MobiDB-lite"/>
    </source>
</evidence>
<dbReference type="EnsemblMetazoa" id="XM_019910272.1">
    <property type="protein sequence ID" value="XP_019765831.1"/>
    <property type="gene ID" value="LOC109541413"/>
</dbReference>
<dbReference type="AlphaFoldDB" id="A0AAR5PYC4"/>
<evidence type="ECO:0000313" key="2">
    <source>
        <dbReference type="EnsemblMetazoa" id="XP_019765831.1"/>
    </source>
</evidence>
<keyword evidence="3" id="KW-1185">Reference proteome</keyword>
<reference evidence="3" key="1">
    <citation type="journal article" date="2013" name="Genome Biol.">
        <title>Draft genome of the mountain pine beetle, Dendroctonus ponderosae Hopkins, a major forest pest.</title>
        <authorList>
            <person name="Keeling C.I."/>
            <person name="Yuen M.M."/>
            <person name="Liao N.Y."/>
            <person name="Docking T.R."/>
            <person name="Chan S.K."/>
            <person name="Taylor G.A."/>
            <person name="Palmquist D.L."/>
            <person name="Jackman S.D."/>
            <person name="Nguyen A."/>
            <person name="Li M."/>
            <person name="Henderson H."/>
            <person name="Janes J.K."/>
            <person name="Zhao Y."/>
            <person name="Pandoh P."/>
            <person name="Moore R."/>
            <person name="Sperling F.A."/>
            <person name="Huber D.P."/>
            <person name="Birol I."/>
            <person name="Jones S.J."/>
            <person name="Bohlmann J."/>
        </authorList>
    </citation>
    <scope>NUCLEOTIDE SEQUENCE</scope>
</reference>